<dbReference type="KEGG" id="olu:OSTLU_27549"/>
<dbReference type="HOGENOM" id="CLU_2817010_0_0_1"/>
<proteinExistence type="predicted"/>
<evidence type="ECO:0000313" key="1">
    <source>
        <dbReference type="EMBL" id="ABO99773.1"/>
    </source>
</evidence>
<reference evidence="1 2" key="1">
    <citation type="journal article" date="2007" name="Proc. Natl. Acad. Sci. U.S.A.">
        <title>The tiny eukaryote Ostreococcus provides genomic insights into the paradox of plankton speciation.</title>
        <authorList>
            <person name="Palenik B."/>
            <person name="Grimwood J."/>
            <person name="Aerts A."/>
            <person name="Rouze P."/>
            <person name="Salamov A."/>
            <person name="Putnam N."/>
            <person name="Dupont C."/>
            <person name="Jorgensen R."/>
            <person name="Derelle E."/>
            <person name="Rombauts S."/>
            <person name="Zhou K."/>
            <person name="Otillar R."/>
            <person name="Merchant S.S."/>
            <person name="Podell S."/>
            <person name="Gaasterland T."/>
            <person name="Napoli C."/>
            <person name="Gendler K."/>
            <person name="Manuell A."/>
            <person name="Tai V."/>
            <person name="Vallon O."/>
            <person name="Piganeau G."/>
            <person name="Jancek S."/>
            <person name="Heijde M."/>
            <person name="Jabbari K."/>
            <person name="Bowler C."/>
            <person name="Lohr M."/>
            <person name="Robbens S."/>
            <person name="Werner G."/>
            <person name="Dubchak I."/>
            <person name="Pazour G.J."/>
            <person name="Ren Q."/>
            <person name="Paulsen I."/>
            <person name="Delwiche C."/>
            <person name="Schmutz J."/>
            <person name="Rokhsar D."/>
            <person name="Van de Peer Y."/>
            <person name="Moreau H."/>
            <person name="Grigoriev I.V."/>
        </authorList>
    </citation>
    <scope>NUCLEOTIDE SEQUENCE [LARGE SCALE GENOMIC DNA]</scope>
    <source>
        <strain evidence="1 2">CCE9901</strain>
    </source>
</reference>
<accession>A4S7M3</accession>
<protein>
    <submittedName>
        <fullName evidence="1">Uncharacterized protein</fullName>
    </submittedName>
</protein>
<dbReference type="Gramene" id="ABO99773">
    <property type="protein sequence ID" value="ABO99773"/>
    <property type="gene ID" value="OSTLU_27549"/>
</dbReference>
<dbReference type="Proteomes" id="UP000001568">
    <property type="component" value="Chromosome 14"/>
</dbReference>
<gene>
    <name evidence="1" type="ORF">OSTLU_27549</name>
</gene>
<dbReference type="RefSeq" id="XP_001421480.1">
    <property type="nucleotide sequence ID" value="XM_001421443.1"/>
</dbReference>
<name>A4S7M3_OSTLU</name>
<keyword evidence="2" id="KW-1185">Reference proteome</keyword>
<organism evidence="1 2">
    <name type="scientific">Ostreococcus lucimarinus (strain CCE9901)</name>
    <dbReference type="NCBI Taxonomy" id="436017"/>
    <lineage>
        <taxon>Eukaryota</taxon>
        <taxon>Viridiplantae</taxon>
        <taxon>Chlorophyta</taxon>
        <taxon>Mamiellophyceae</taxon>
        <taxon>Mamiellales</taxon>
        <taxon>Bathycoccaceae</taxon>
        <taxon>Ostreococcus</taxon>
    </lineage>
</organism>
<dbReference type="AlphaFoldDB" id="A4S7M3"/>
<dbReference type="GeneID" id="5005272"/>
<evidence type="ECO:0000313" key="2">
    <source>
        <dbReference type="Proteomes" id="UP000001568"/>
    </source>
</evidence>
<dbReference type="EMBL" id="CP000594">
    <property type="protein sequence ID" value="ABO99773.1"/>
    <property type="molecule type" value="Genomic_DNA"/>
</dbReference>
<sequence length="67" mass="7545">MNGSESSEKTRTHGSSATRLRRVLCSTPISSKKWQNVDQWGVLACFSRLLKNLKISHRADVTRKNTA</sequence>